<evidence type="ECO:0000313" key="2">
    <source>
        <dbReference type="EMBL" id="MCO8276973.1"/>
    </source>
</evidence>
<dbReference type="Proteomes" id="UP001523369">
    <property type="component" value="Unassembled WGS sequence"/>
</dbReference>
<feature type="region of interest" description="Disordered" evidence="1">
    <location>
        <begin position="110"/>
        <end position="167"/>
    </location>
</feature>
<evidence type="ECO:0000313" key="3">
    <source>
        <dbReference type="Proteomes" id="UP001523369"/>
    </source>
</evidence>
<accession>A0ABT1E2A3</accession>
<dbReference type="EMBL" id="JAMYJR010000052">
    <property type="protein sequence ID" value="MCO8276973.1"/>
    <property type="molecule type" value="Genomic_DNA"/>
</dbReference>
<evidence type="ECO:0000256" key="1">
    <source>
        <dbReference type="SAM" id="MobiDB-lite"/>
    </source>
</evidence>
<dbReference type="RefSeq" id="WP_253242987.1">
    <property type="nucleotide sequence ID" value="NZ_JAMYJR010000052.1"/>
</dbReference>
<name>A0ABT1E2A3_9ACTN</name>
<keyword evidence="3" id="KW-1185">Reference proteome</keyword>
<sequence length="254" mass="26696">MTDLLGVVNSLTETELALFREAEPENLAGLDEDGLLDVHNRIRRARNKHQKVYRRRAAARVGEIGARGRAFPRNTRRRAKAEVFEDALARVSEAVAAAARASVEALRAERLAEARQHRSAGPAAPTPGDPRGPAHRSEAGPSGPAEAAGLDPGRRCPPPSEEGQPLEAGVLPDALDLVGVAFVRGVDARAGREGPVRADAAGVHHDVGPATICGTGRKPAAHRQLGSSGGEPFRQSPTSADCPPAPCAGLRRTF</sequence>
<gene>
    <name evidence="2" type="ORF">M1L60_40985</name>
</gene>
<proteinExistence type="predicted"/>
<organism evidence="2 3">
    <name type="scientific">Paractinoplanes aksuensis</name>
    <dbReference type="NCBI Taxonomy" id="2939490"/>
    <lineage>
        <taxon>Bacteria</taxon>
        <taxon>Bacillati</taxon>
        <taxon>Actinomycetota</taxon>
        <taxon>Actinomycetes</taxon>
        <taxon>Micromonosporales</taxon>
        <taxon>Micromonosporaceae</taxon>
        <taxon>Paractinoplanes</taxon>
    </lineage>
</organism>
<feature type="compositionally biased region" description="Low complexity" evidence="1">
    <location>
        <begin position="139"/>
        <end position="149"/>
    </location>
</feature>
<feature type="region of interest" description="Disordered" evidence="1">
    <location>
        <begin position="210"/>
        <end position="254"/>
    </location>
</feature>
<comment type="caution">
    <text evidence="2">The sequence shown here is derived from an EMBL/GenBank/DDBJ whole genome shotgun (WGS) entry which is preliminary data.</text>
</comment>
<reference evidence="2 3" key="1">
    <citation type="submission" date="2022-06" db="EMBL/GenBank/DDBJ databases">
        <title>New Species of the Genus Actinoplanes, ActinopZanes ferrugineus.</title>
        <authorList>
            <person name="Ding P."/>
        </authorList>
    </citation>
    <scope>NUCLEOTIDE SEQUENCE [LARGE SCALE GENOMIC DNA]</scope>
    <source>
        <strain evidence="2 3">TRM88003</strain>
    </source>
</reference>
<protein>
    <submittedName>
        <fullName evidence="2">Uncharacterized protein</fullName>
    </submittedName>
</protein>